<dbReference type="PATRIC" id="fig|280505.15.peg.1520"/>
<reference evidence="1 2" key="1">
    <citation type="journal article" date="2015" name="PLoS Negl. Trop. Dis.">
        <title>Distribution of Plasmids in Distinct Leptospira Pathogenic Species.</title>
        <authorList>
            <person name="Wang Y."/>
            <person name="Zhuang X."/>
            <person name="Zhong Y."/>
            <person name="Zhang C."/>
            <person name="Zhang Y."/>
            <person name="Zeng L."/>
            <person name="Zhu Y."/>
            <person name="He P."/>
            <person name="Dong K."/>
            <person name="Pal U."/>
            <person name="Guo X."/>
            <person name="Qin J."/>
        </authorList>
    </citation>
    <scope>NUCLEOTIDE SEQUENCE [LARGE SCALE GENOMIC DNA]</scope>
    <source>
        <strain evidence="1 2">56604</strain>
    </source>
</reference>
<evidence type="ECO:0000313" key="1">
    <source>
        <dbReference type="EMBL" id="ALO25846.1"/>
    </source>
</evidence>
<dbReference type="InterPro" id="IPR008620">
    <property type="entry name" value="FixH"/>
</dbReference>
<evidence type="ECO:0000313" key="2">
    <source>
        <dbReference type="Proteomes" id="UP000058857"/>
    </source>
</evidence>
<dbReference type="AlphaFoldDB" id="A0A0E3B3K9"/>
<proteinExistence type="predicted"/>
<dbReference type="Pfam" id="PF05751">
    <property type="entry name" value="FixH"/>
    <property type="match status" value="1"/>
</dbReference>
<gene>
    <name evidence="1" type="ORF">LBBP_01557</name>
</gene>
<protein>
    <submittedName>
        <fullName evidence="1">FixH family protein</fullName>
    </submittedName>
</protein>
<organism evidence="1">
    <name type="scientific">Leptospira borgpetersenii serovar Ballum</name>
    <dbReference type="NCBI Taxonomy" id="280505"/>
    <lineage>
        <taxon>Bacteria</taxon>
        <taxon>Pseudomonadati</taxon>
        <taxon>Spirochaetota</taxon>
        <taxon>Spirochaetia</taxon>
        <taxon>Leptospirales</taxon>
        <taxon>Leptospiraceae</taxon>
        <taxon>Leptospira</taxon>
    </lineage>
</organism>
<dbReference type="RefSeq" id="WP_002740260.1">
    <property type="nucleotide sequence ID" value="NZ_CP012029.1"/>
</dbReference>
<name>A0A0E3B3K9_LEPBO</name>
<dbReference type="EMBL" id="CP012029">
    <property type="protein sequence ID" value="ALO25846.1"/>
    <property type="molecule type" value="Genomic_DNA"/>
</dbReference>
<sequence>MALHKSMKLAFTWIWIAFIALISATAVTIRYANENYTGPIEREYYEIGLNYEKSILEQRKMLKEGYSFESVLFSQNLKLGKNPIVIRFLKSGIPVSGAKIRVEIERSATDLWNRSFLLEEDPKTKGNYLGVLEFPEIGAWVLSVKGEISGRRIRKTENLNIQ</sequence>
<accession>A0A0E3B3K9</accession>
<dbReference type="Proteomes" id="UP000058857">
    <property type="component" value="Chromosome 1"/>
</dbReference>